<dbReference type="GO" id="GO:0003697">
    <property type="term" value="F:single-stranded DNA binding"/>
    <property type="evidence" value="ECO:0007669"/>
    <property type="project" value="InterPro"/>
</dbReference>
<evidence type="ECO:0000256" key="5">
    <source>
        <dbReference type="SAM" id="MobiDB-lite"/>
    </source>
</evidence>
<gene>
    <name evidence="7" type="ORF">PECAL_2P21390</name>
</gene>
<dbReference type="AlphaFoldDB" id="A0A8J2SFK0"/>
<name>A0A8J2SFK0_9STRA</name>
<feature type="compositionally biased region" description="Pro residues" evidence="5">
    <location>
        <begin position="197"/>
        <end position="207"/>
    </location>
</feature>
<feature type="region of interest" description="Disordered" evidence="5">
    <location>
        <begin position="1"/>
        <end position="62"/>
    </location>
</feature>
<dbReference type="EMBL" id="CAKKNE010000002">
    <property type="protein sequence ID" value="CAH0369033.1"/>
    <property type="molecule type" value="Genomic_DNA"/>
</dbReference>
<dbReference type="SUPFAM" id="SSF57850">
    <property type="entry name" value="RING/U-box"/>
    <property type="match status" value="1"/>
</dbReference>
<dbReference type="OrthoDB" id="5600418at2759"/>
<feature type="region of interest" description="Disordered" evidence="5">
    <location>
        <begin position="274"/>
        <end position="346"/>
    </location>
</feature>
<dbReference type="PANTHER" id="PTHR14134">
    <property type="entry name" value="E3 UBIQUITIN-PROTEIN LIGASE RAD18"/>
    <property type="match status" value="1"/>
</dbReference>
<feature type="compositionally biased region" description="Low complexity" evidence="5">
    <location>
        <begin position="322"/>
        <end position="336"/>
    </location>
</feature>
<dbReference type="PROSITE" id="PS00518">
    <property type="entry name" value="ZF_RING_1"/>
    <property type="match status" value="1"/>
</dbReference>
<feature type="compositionally biased region" description="Basic and acidic residues" evidence="5">
    <location>
        <begin position="299"/>
        <end position="312"/>
    </location>
</feature>
<comment type="caution">
    <text evidence="7">The sequence shown here is derived from an EMBL/GenBank/DDBJ whole genome shotgun (WGS) entry which is preliminary data.</text>
</comment>
<dbReference type="Gene3D" id="3.30.40.10">
    <property type="entry name" value="Zinc/RING finger domain, C3HC4 (zinc finger)"/>
    <property type="match status" value="1"/>
</dbReference>
<evidence type="ECO:0000259" key="6">
    <source>
        <dbReference type="PROSITE" id="PS50089"/>
    </source>
</evidence>
<dbReference type="GO" id="GO:0061630">
    <property type="term" value="F:ubiquitin protein ligase activity"/>
    <property type="evidence" value="ECO:0007669"/>
    <property type="project" value="InterPro"/>
</dbReference>
<feature type="region of interest" description="Disordered" evidence="5">
    <location>
        <begin position="184"/>
        <end position="208"/>
    </location>
</feature>
<keyword evidence="2 4" id="KW-0863">Zinc-finger</keyword>
<evidence type="ECO:0000256" key="3">
    <source>
        <dbReference type="ARBA" id="ARBA00022833"/>
    </source>
</evidence>
<evidence type="ECO:0000256" key="2">
    <source>
        <dbReference type="ARBA" id="ARBA00022771"/>
    </source>
</evidence>
<keyword evidence="1" id="KW-0479">Metal-binding</keyword>
<dbReference type="Pfam" id="PF13923">
    <property type="entry name" value="zf-C3HC4_2"/>
    <property type="match status" value="1"/>
</dbReference>
<accession>A0A8J2SFK0</accession>
<evidence type="ECO:0000256" key="1">
    <source>
        <dbReference type="ARBA" id="ARBA00022723"/>
    </source>
</evidence>
<proteinExistence type="predicted"/>
<keyword evidence="8" id="KW-1185">Reference proteome</keyword>
<dbReference type="SMART" id="SM00184">
    <property type="entry name" value="RING"/>
    <property type="match status" value="1"/>
</dbReference>
<protein>
    <recommendedName>
        <fullName evidence="6">RING-type domain-containing protein</fullName>
    </recommendedName>
</protein>
<reference evidence="7" key="1">
    <citation type="submission" date="2021-11" db="EMBL/GenBank/DDBJ databases">
        <authorList>
            <consortium name="Genoscope - CEA"/>
            <person name="William W."/>
        </authorList>
    </citation>
    <scope>NUCLEOTIDE SEQUENCE</scope>
</reference>
<feature type="domain" description="RING-type" evidence="6">
    <location>
        <begin position="116"/>
        <end position="155"/>
    </location>
</feature>
<dbReference type="InterPro" id="IPR013083">
    <property type="entry name" value="Znf_RING/FYVE/PHD"/>
</dbReference>
<sequence length="346" mass="36563">MSSSEEPPAPPSETRPAEPPQPRASTGGFSEHGDADTPPPAGRSRGDADADVPPPPADRSPIRPETAALAAAAATEADQACDSTAAFLADTVPRTPAQPKTKQSKALAAIASELVCSICCSVAARAVVANPCGHVFCGGCLERWLRRKRNCPNCQQRLDATAFVAVPALDHVVSALVDASPNLRRRDSIDRRRNRSPVPPTPPPPPSNGFVTAAELLRRSNGAVPPPPTPADTTILGAVRALDPRSDIERAVEGLDGLAIAGGRSDLERAVDRLNDLPRTSPARTPPVRARRGTGRVSLVERQRQHTAERLARRPPRPVPGAPYRASPRTPSAAATPPGPRRWRNP</sequence>
<dbReference type="GO" id="GO:0008270">
    <property type="term" value="F:zinc ion binding"/>
    <property type="evidence" value="ECO:0007669"/>
    <property type="project" value="UniProtKB-KW"/>
</dbReference>
<dbReference type="PROSITE" id="PS50089">
    <property type="entry name" value="ZF_RING_2"/>
    <property type="match status" value="1"/>
</dbReference>
<keyword evidence="3" id="KW-0862">Zinc</keyword>
<evidence type="ECO:0000313" key="8">
    <source>
        <dbReference type="Proteomes" id="UP000789595"/>
    </source>
</evidence>
<dbReference type="PANTHER" id="PTHR14134:SF3">
    <property type="entry name" value="RING-CH-TYPE DOMAIN-CONTAINING PROTEIN"/>
    <property type="match status" value="1"/>
</dbReference>
<dbReference type="GO" id="GO:0006513">
    <property type="term" value="P:protein monoubiquitination"/>
    <property type="evidence" value="ECO:0007669"/>
    <property type="project" value="InterPro"/>
</dbReference>
<dbReference type="InterPro" id="IPR039577">
    <property type="entry name" value="Rad18"/>
</dbReference>
<evidence type="ECO:0000256" key="4">
    <source>
        <dbReference type="PROSITE-ProRule" id="PRU00175"/>
    </source>
</evidence>
<dbReference type="Proteomes" id="UP000789595">
    <property type="component" value="Unassembled WGS sequence"/>
</dbReference>
<dbReference type="GO" id="GO:0006301">
    <property type="term" value="P:DNA damage tolerance"/>
    <property type="evidence" value="ECO:0007669"/>
    <property type="project" value="InterPro"/>
</dbReference>
<dbReference type="InterPro" id="IPR001841">
    <property type="entry name" value="Znf_RING"/>
</dbReference>
<organism evidence="7 8">
    <name type="scientific">Pelagomonas calceolata</name>
    <dbReference type="NCBI Taxonomy" id="35677"/>
    <lineage>
        <taxon>Eukaryota</taxon>
        <taxon>Sar</taxon>
        <taxon>Stramenopiles</taxon>
        <taxon>Ochrophyta</taxon>
        <taxon>Pelagophyceae</taxon>
        <taxon>Pelagomonadales</taxon>
        <taxon>Pelagomonadaceae</taxon>
        <taxon>Pelagomonas</taxon>
    </lineage>
</organism>
<dbReference type="InterPro" id="IPR017907">
    <property type="entry name" value="Znf_RING_CS"/>
</dbReference>
<feature type="compositionally biased region" description="Pro residues" evidence="5">
    <location>
        <begin position="7"/>
        <end position="22"/>
    </location>
</feature>
<evidence type="ECO:0000313" key="7">
    <source>
        <dbReference type="EMBL" id="CAH0369033.1"/>
    </source>
</evidence>